<protein>
    <recommendedName>
        <fullName evidence="4">CST complex subunit CTC1</fullName>
    </recommendedName>
</protein>
<dbReference type="FunCoup" id="A0A6P3F4F2">
    <property type="interactions" value="2714"/>
</dbReference>
<dbReference type="OrthoDB" id="2314520at2759"/>
<dbReference type="RefSeq" id="XP_004638586.1">
    <property type="nucleotide sequence ID" value="XM_004638529.2"/>
</dbReference>
<dbReference type="GO" id="GO:0042162">
    <property type="term" value="F:telomeric DNA binding"/>
    <property type="evidence" value="ECO:0007669"/>
    <property type="project" value="TreeGrafter"/>
</dbReference>
<comment type="similarity">
    <text evidence="3">Belongs to the CTC1 family.</text>
</comment>
<accession>A0A6P3F4F2</accession>
<keyword evidence="5" id="KW-0158">Chromosome</keyword>
<dbReference type="Proteomes" id="UP000515203">
    <property type="component" value="Unplaced"/>
</dbReference>
<dbReference type="Pfam" id="PF15489">
    <property type="entry name" value="CTC1"/>
    <property type="match status" value="1"/>
</dbReference>
<dbReference type="InterPro" id="IPR029156">
    <property type="entry name" value="CTC1"/>
</dbReference>
<dbReference type="PANTHER" id="PTHR14865:SF2">
    <property type="entry name" value="CST COMPLEX SUBUNIT CTC1"/>
    <property type="match status" value="1"/>
</dbReference>
<evidence type="ECO:0000256" key="6">
    <source>
        <dbReference type="ARBA" id="ARBA00022895"/>
    </source>
</evidence>
<evidence type="ECO:0000256" key="2">
    <source>
        <dbReference type="ARBA" id="ARBA00004574"/>
    </source>
</evidence>
<reference evidence="10" key="1">
    <citation type="submission" date="2025-08" db="UniProtKB">
        <authorList>
            <consortium name="RefSeq"/>
        </authorList>
    </citation>
    <scope>IDENTIFICATION</scope>
</reference>
<dbReference type="PANTHER" id="PTHR14865">
    <property type="entry name" value="CST COMPLEX SUBUNIT CTC1"/>
    <property type="match status" value="1"/>
</dbReference>
<evidence type="ECO:0000256" key="8">
    <source>
        <dbReference type="ARBA" id="ARBA00023242"/>
    </source>
</evidence>
<dbReference type="CTD" id="80169"/>
<keyword evidence="8" id="KW-0539">Nucleus</keyword>
<sequence>MTNCVFQSLSEQTWLEAAQTFIQEAICPADQEPDLQLTQRVIDCVRRIWCSQERSQGFALPVSYSFVSAQKLRSRHHPCCSHLSWSSNACEAWAQEAGPSGNRLPQEQLLLLGILTDLSQDSEQESQDGSLFVRDNTGILDCELLDLDLSWLGHLFLFPSWSYLPPAKWNSSGEGHLELWHAPVPVFPLAVSPDPLTPISVLYPEIASLVLRHRSKRRGVQSNLAGKLVRLSPLVRSQQKTYFVLSLGKLLPTSGQAVSQVPIIVQIPAQLVWRRALRPGEDYVLTELRVSRIHGHRRRVWMTTPSSHLRLLNAGCVQELQPELEGPCLEAEPEPFPRPCNSRDGKEPKGALRNSRLLHYKGAVTGVLNEPAGLYELDGQLELCLAYQQFRGLRRVMRPGVCLELLDVHLLQSVGGGTTRPVLAPCLHSAILLRAFSCQKPGTQSSHHVHGASLYEDLIWQRQLGLPLYLWASRALAELTCKLCPHVLRHHQFLQHSRPGNPSLGLQLLAPALDDFSPPSSTIRNIHNEILEEPHHCPLQEYARLQTPCSFPTLAALAAEGEQKAWASFDPKTLLPLPEAAYLPSCQLNQRLAWSWLCLRPSDFHPAQVLLGVLVASSRKGYLQLRDQSGSLPCLLLAKDSQPVTDPKLIGCLVRAERFHLVIERNVKSNFPSWKELGVENFIQKRRARVYVQFFLDDSLILPVPRSTLHSTTPSVSPQTELTCPEEPDVGQSRLFLLSHKETLMKMNFCASSRAIPEVLKPTFSFRVSGIWLEGTQRKEGTGWGPPEPLKDVNKDQKVLLLFHGSSVRWFAFLHPGQVYRLVTPLSTPMLFEAEGSSCTSQRPLELAACGSCLTVQDKWTLELESSRDVPEVLGLHRALPESSLPNLLSGNFTDSLVSFSAEILSRTVCETLRGHCCTKPGNARALRRCMKLTVALEPANYEFPPHLDIYMEEPHLPAPLGLLPGAQVHFSQLEKRVSRSHNVYCCFQSSTYVQVLSFPLETTVSIPLPHIYLTELLWGGQAPFRATASCHVVSVFSLELLWVCAHCRSICPQGRCSRQGSTCPTQTSVSQASIRLLVEDGTAEAVVTCKNHHVAEALGLCPSEWASLLEFTRGPGRVALQFTWPGAQLESSAESNEPLTFFLRTLCASPSVLRPIVLSFELERKPCNITPSEPPRLQRFQCGELPLLTRVNPRLRLTCLSIQEPEYLSPLRAFASS</sequence>
<keyword evidence="6" id="KW-0779">Telomere</keyword>
<dbReference type="AlphaFoldDB" id="A0A6P3F4F2"/>
<dbReference type="GeneID" id="101570700"/>
<dbReference type="GO" id="GO:0003697">
    <property type="term" value="F:single-stranded DNA binding"/>
    <property type="evidence" value="ECO:0007669"/>
    <property type="project" value="InterPro"/>
</dbReference>
<name>A0A6P3F4F2_OCTDE</name>
<gene>
    <name evidence="10" type="primary">Ctc1</name>
</gene>
<dbReference type="GO" id="GO:0045740">
    <property type="term" value="P:positive regulation of DNA replication"/>
    <property type="evidence" value="ECO:0007669"/>
    <property type="project" value="TreeGrafter"/>
</dbReference>
<keyword evidence="7" id="KW-0238">DNA-binding</keyword>
<evidence type="ECO:0000256" key="7">
    <source>
        <dbReference type="ARBA" id="ARBA00023125"/>
    </source>
</evidence>
<evidence type="ECO:0000313" key="9">
    <source>
        <dbReference type="Proteomes" id="UP000515203"/>
    </source>
</evidence>
<proteinExistence type="inferred from homology"/>
<dbReference type="InParanoid" id="A0A6P3F4F2"/>
<evidence type="ECO:0000256" key="5">
    <source>
        <dbReference type="ARBA" id="ARBA00022454"/>
    </source>
</evidence>
<evidence type="ECO:0000256" key="4">
    <source>
        <dbReference type="ARBA" id="ARBA00016175"/>
    </source>
</evidence>
<organism evidence="9 10">
    <name type="scientific">Octodon degus</name>
    <name type="common">Degu</name>
    <name type="synonym">Sciurus degus</name>
    <dbReference type="NCBI Taxonomy" id="10160"/>
    <lineage>
        <taxon>Eukaryota</taxon>
        <taxon>Metazoa</taxon>
        <taxon>Chordata</taxon>
        <taxon>Craniata</taxon>
        <taxon>Vertebrata</taxon>
        <taxon>Euteleostomi</taxon>
        <taxon>Mammalia</taxon>
        <taxon>Eutheria</taxon>
        <taxon>Euarchontoglires</taxon>
        <taxon>Glires</taxon>
        <taxon>Rodentia</taxon>
        <taxon>Hystricomorpha</taxon>
        <taxon>Octodontidae</taxon>
        <taxon>Octodon</taxon>
    </lineage>
</organism>
<keyword evidence="9" id="KW-1185">Reference proteome</keyword>
<dbReference type="GO" id="GO:0010833">
    <property type="term" value="P:telomere maintenance via telomere lengthening"/>
    <property type="evidence" value="ECO:0007669"/>
    <property type="project" value="TreeGrafter"/>
</dbReference>
<evidence type="ECO:0000256" key="1">
    <source>
        <dbReference type="ARBA" id="ARBA00004123"/>
    </source>
</evidence>
<evidence type="ECO:0000256" key="3">
    <source>
        <dbReference type="ARBA" id="ARBA00006332"/>
    </source>
</evidence>
<evidence type="ECO:0000313" key="10">
    <source>
        <dbReference type="RefSeq" id="XP_004638586.1"/>
    </source>
</evidence>
<comment type="subcellular location">
    <subcellularLocation>
        <location evidence="2">Chromosome</location>
        <location evidence="2">Telomere</location>
    </subcellularLocation>
    <subcellularLocation>
        <location evidence="1">Nucleus</location>
    </subcellularLocation>
</comment>
<dbReference type="GO" id="GO:1990879">
    <property type="term" value="C:CST complex"/>
    <property type="evidence" value="ECO:0007669"/>
    <property type="project" value="TreeGrafter"/>
</dbReference>
<dbReference type="InterPro" id="IPR042617">
    <property type="entry name" value="CTC1-like"/>
</dbReference>